<dbReference type="EMBL" id="FNRF01000004">
    <property type="protein sequence ID" value="SEA71761.1"/>
    <property type="molecule type" value="Genomic_DNA"/>
</dbReference>
<dbReference type="OrthoDB" id="1043213at2"/>
<dbReference type="Gene3D" id="2.60.40.10">
    <property type="entry name" value="Immunoglobulins"/>
    <property type="match status" value="1"/>
</dbReference>
<evidence type="ECO:0000313" key="3">
    <source>
        <dbReference type="Proteomes" id="UP000182257"/>
    </source>
</evidence>
<keyword evidence="1" id="KW-0732">Signal</keyword>
<name>A0A1H4DG72_XYLRU</name>
<dbReference type="InterPro" id="IPR014756">
    <property type="entry name" value="Ig_E-set"/>
</dbReference>
<dbReference type="Proteomes" id="UP000182257">
    <property type="component" value="Unassembled WGS sequence"/>
</dbReference>
<proteinExistence type="predicted"/>
<organism evidence="2 3">
    <name type="scientific">Xylanibacter ruminicola</name>
    <name type="common">Prevotella ruminicola</name>
    <dbReference type="NCBI Taxonomy" id="839"/>
    <lineage>
        <taxon>Bacteria</taxon>
        <taxon>Pseudomonadati</taxon>
        <taxon>Bacteroidota</taxon>
        <taxon>Bacteroidia</taxon>
        <taxon>Bacteroidales</taxon>
        <taxon>Prevotellaceae</taxon>
        <taxon>Xylanibacter</taxon>
    </lineage>
</organism>
<gene>
    <name evidence="2" type="ORF">SAMN05216462_2306</name>
</gene>
<dbReference type="RefSeq" id="WP_074761653.1">
    <property type="nucleotide sequence ID" value="NZ_FNRF01000004.1"/>
</dbReference>
<dbReference type="AlphaFoldDB" id="A0A1H4DG72"/>
<protein>
    <recommendedName>
        <fullName evidence="4">IPT/TIG domain-containing protein</fullName>
    </recommendedName>
</protein>
<evidence type="ECO:0000313" key="2">
    <source>
        <dbReference type="EMBL" id="SEA71761.1"/>
    </source>
</evidence>
<accession>A0A1H4DG72</accession>
<dbReference type="InterPro" id="IPR013783">
    <property type="entry name" value="Ig-like_fold"/>
</dbReference>
<dbReference type="SUPFAM" id="SSF81296">
    <property type="entry name" value="E set domains"/>
    <property type="match status" value="1"/>
</dbReference>
<evidence type="ECO:0008006" key="4">
    <source>
        <dbReference type="Google" id="ProtNLM"/>
    </source>
</evidence>
<dbReference type="PROSITE" id="PS51257">
    <property type="entry name" value="PROKAR_LIPOPROTEIN"/>
    <property type="match status" value="1"/>
</dbReference>
<feature type="chain" id="PRO_5010234640" description="IPT/TIG domain-containing protein" evidence="1">
    <location>
        <begin position="23"/>
        <end position="561"/>
    </location>
</feature>
<sequence>MKHLFKYLGALLAVVLMGATFAACSEDDDNGSANLGLGIKTFFPTKVVANQPMTINGSGFDGVKEIEFPGGTKVTDFEIVSNEMIRVNAPAGIASDGGTIKVRTADDEAESTLPLTLGHTKISGYSKQEGEKAEGGELITIFGTDLEFINGLELLDADGNTQFIDHNDFYRKGTDNLAFRVPLKNIYKGTFAGKVYTYDGQSFTMPEFAYEPNTGGGHWETQENTIWDTETVFDGWSVSFLIGPEQFANVQEGDIIRVYIKDKGGDYNPIFKHDDWSDWNELQSIKVEGDGYFESTVTAAIIDELQTKGLRFQGVGFTITKVTLIQNVWIPGGGVADIVSTIWDTETVFDGWSVSFLIGPEQFADLQEGDLIRVYIKDKGGDYNPIFKHDDWSDWTELQSIKVDGDGYFESTVSAAIIDELQTKGLRFQGVGFTITKVELTMYARPTGGGGGARTTATIWDTETVFDGWSVSFVIGADQFADVQEDDIIRVYIKDKTGDYNPIYKHDDWSDWTDIQSNKVDTDDYFEAPVPASAVDELKSIGLRFQGVGFTITKVELIPGS</sequence>
<evidence type="ECO:0000256" key="1">
    <source>
        <dbReference type="SAM" id="SignalP"/>
    </source>
</evidence>
<reference evidence="2 3" key="1">
    <citation type="submission" date="2016-10" db="EMBL/GenBank/DDBJ databases">
        <authorList>
            <person name="de Groot N.N."/>
        </authorList>
    </citation>
    <scope>NUCLEOTIDE SEQUENCE [LARGE SCALE GENOMIC DNA]</scope>
    <source>
        <strain evidence="2 3">D31d</strain>
    </source>
</reference>
<feature type="signal peptide" evidence="1">
    <location>
        <begin position="1"/>
        <end position="22"/>
    </location>
</feature>